<dbReference type="PANTHER" id="PTHR43116:SF3">
    <property type="entry name" value="CLASS I PEPTIDE CHAIN RELEASE FACTOR"/>
    <property type="match status" value="1"/>
</dbReference>
<dbReference type="SMART" id="SM00937">
    <property type="entry name" value="PCRF"/>
    <property type="match status" value="1"/>
</dbReference>
<accession>A0A1F7GCK5</accession>
<dbReference type="InterPro" id="IPR045853">
    <property type="entry name" value="Pep_chain_release_fac_I_sf"/>
</dbReference>
<reference evidence="7 8" key="1">
    <citation type="journal article" date="2016" name="Nat. Commun.">
        <title>Thousands of microbial genomes shed light on interconnected biogeochemical processes in an aquifer system.</title>
        <authorList>
            <person name="Anantharaman K."/>
            <person name="Brown C.T."/>
            <person name="Hug L.A."/>
            <person name="Sharon I."/>
            <person name="Castelle C.J."/>
            <person name="Probst A.J."/>
            <person name="Thomas B.C."/>
            <person name="Singh A."/>
            <person name="Wilkins M.J."/>
            <person name="Karaoz U."/>
            <person name="Brodie E.L."/>
            <person name="Williams K.H."/>
            <person name="Hubbard S.S."/>
            <person name="Banfield J.F."/>
        </authorList>
    </citation>
    <scope>NUCLEOTIDE SEQUENCE [LARGE SCALE GENOMIC DNA]</scope>
</reference>
<comment type="caution">
    <text evidence="7">The sequence shown here is derived from an EMBL/GenBank/DDBJ whole genome shotgun (WGS) entry which is preliminary data.</text>
</comment>
<dbReference type="GO" id="GO:0005737">
    <property type="term" value="C:cytoplasm"/>
    <property type="evidence" value="ECO:0007669"/>
    <property type="project" value="UniProtKB-SubCell"/>
</dbReference>
<keyword evidence="2 4" id="KW-0488">Methylation</keyword>
<evidence type="ECO:0000256" key="5">
    <source>
        <dbReference type="NCBIfam" id="TIGR00020"/>
    </source>
</evidence>
<dbReference type="Pfam" id="PF03462">
    <property type="entry name" value="PCRF"/>
    <property type="match status" value="1"/>
</dbReference>
<dbReference type="PANTHER" id="PTHR43116">
    <property type="entry name" value="PEPTIDE CHAIN RELEASE FACTOR 2"/>
    <property type="match status" value="1"/>
</dbReference>
<evidence type="ECO:0000313" key="7">
    <source>
        <dbReference type="EMBL" id="OGK16604.1"/>
    </source>
</evidence>
<sequence length="336" mass="38496">METYEELINRVDYLVKSVDLEIKRRELSELEAQTYGPNFWADHEKASSVMKQISDLKKLIDDFDMLNILIEEKQYDEAKKLINQYEIQIYLSGSYDKGDALLSIHAGQGGTEAMDWTEILYRMYSRYVERKNYKATVLDRIDGEEAGIKSITIKVEGLNAFGYLKAEAGVHRLVRLSPFNANNLRQTSFALVEVLPVIDDNDVIVNEDDLEWNFFRSGGHGGQNVNKVSTAVRLIHKPSGIVVTCQQERTQEQNRGIALELLKAKLWQQQSKARDKEINSHKGPKQASWGLQIRSYVLHPYRLVKDLRTGHEESNTDKVLDGDLDPFIEAFLKSAR</sequence>
<evidence type="ECO:0000259" key="6">
    <source>
        <dbReference type="PROSITE" id="PS00745"/>
    </source>
</evidence>
<comment type="PTM">
    <text evidence="4">Methylated by PrmC. Methylation increases the termination efficiency of RF2.</text>
</comment>
<dbReference type="Gene3D" id="3.30.70.1660">
    <property type="match status" value="1"/>
</dbReference>
<evidence type="ECO:0000313" key="8">
    <source>
        <dbReference type="Proteomes" id="UP000178372"/>
    </source>
</evidence>
<name>A0A1F7GCK5_9BACT</name>
<dbReference type="Gene3D" id="1.20.58.410">
    <property type="entry name" value="Release factor"/>
    <property type="match status" value="1"/>
</dbReference>
<proteinExistence type="inferred from homology"/>
<dbReference type="GO" id="GO:0016149">
    <property type="term" value="F:translation release factor activity, codon specific"/>
    <property type="evidence" value="ECO:0007669"/>
    <property type="project" value="UniProtKB-UniRule"/>
</dbReference>
<evidence type="ECO:0000256" key="3">
    <source>
        <dbReference type="ARBA" id="ARBA00022917"/>
    </source>
</evidence>
<comment type="subcellular location">
    <subcellularLocation>
        <location evidence="4">Cytoplasm</location>
    </subcellularLocation>
</comment>
<gene>
    <name evidence="4" type="primary">prfB</name>
    <name evidence="7" type="ORF">A2690_03240</name>
</gene>
<organism evidence="7 8">
    <name type="scientific">Candidatus Roizmanbacteria bacterium RIFCSPHIGHO2_01_FULL_39_12b</name>
    <dbReference type="NCBI Taxonomy" id="1802030"/>
    <lineage>
        <taxon>Bacteria</taxon>
        <taxon>Candidatus Roizmaniibacteriota</taxon>
    </lineage>
</organism>
<evidence type="ECO:0000256" key="1">
    <source>
        <dbReference type="ARBA" id="ARBA00010835"/>
    </source>
</evidence>
<dbReference type="PROSITE" id="PS00745">
    <property type="entry name" value="RF_PROK_I"/>
    <property type="match status" value="1"/>
</dbReference>
<dbReference type="NCBIfam" id="TIGR00020">
    <property type="entry name" value="prfB"/>
    <property type="match status" value="1"/>
</dbReference>
<dbReference type="AlphaFoldDB" id="A0A1F7GCK5"/>
<dbReference type="Proteomes" id="UP000178372">
    <property type="component" value="Unassembled WGS sequence"/>
</dbReference>
<comment type="similarity">
    <text evidence="1 4">Belongs to the prokaryotic/mitochondrial release factor family.</text>
</comment>
<feature type="modified residue" description="N5-methylglutamine" evidence="4">
    <location>
        <position position="223"/>
    </location>
</feature>
<keyword evidence="3 4" id="KW-0648">Protein biosynthesis</keyword>
<comment type="function">
    <text evidence="4">Peptide chain release factor 2 directs the termination of translation in response to the peptide chain termination codons UGA and UAA.</text>
</comment>
<evidence type="ECO:0000256" key="4">
    <source>
        <dbReference type="HAMAP-Rule" id="MF_00094"/>
    </source>
</evidence>
<dbReference type="InterPro" id="IPR000352">
    <property type="entry name" value="Pep_chain_release_fac_I"/>
</dbReference>
<evidence type="ECO:0000256" key="2">
    <source>
        <dbReference type="ARBA" id="ARBA00022481"/>
    </source>
</evidence>
<keyword evidence="4" id="KW-0963">Cytoplasm</keyword>
<protein>
    <recommendedName>
        <fullName evidence="4 5">Peptide chain release factor 2</fullName>
        <shortName evidence="4">RF-2</shortName>
    </recommendedName>
</protein>
<dbReference type="Gene3D" id="3.30.160.20">
    <property type="match status" value="1"/>
</dbReference>
<dbReference type="HAMAP" id="MF_00094">
    <property type="entry name" value="Rel_fac_2"/>
    <property type="match status" value="1"/>
</dbReference>
<dbReference type="EMBL" id="MFZF01000014">
    <property type="protein sequence ID" value="OGK16604.1"/>
    <property type="molecule type" value="Genomic_DNA"/>
</dbReference>
<dbReference type="Pfam" id="PF00472">
    <property type="entry name" value="RF-1"/>
    <property type="match status" value="1"/>
</dbReference>
<dbReference type="SUPFAM" id="SSF75620">
    <property type="entry name" value="Release factor"/>
    <property type="match status" value="1"/>
</dbReference>
<dbReference type="InterPro" id="IPR004374">
    <property type="entry name" value="PrfB"/>
</dbReference>
<dbReference type="InterPro" id="IPR005139">
    <property type="entry name" value="PCRF"/>
</dbReference>
<feature type="domain" description="Prokaryotic-type class I peptide chain release factors" evidence="6">
    <location>
        <begin position="216"/>
        <end position="232"/>
    </location>
</feature>